<gene>
    <name evidence="6" type="primary">ezrA</name>
    <name evidence="7" type="ORF">AWM75_06645</name>
</gene>
<dbReference type="InterPro" id="IPR010379">
    <property type="entry name" value="EzrA"/>
</dbReference>
<dbReference type="GO" id="GO:0016301">
    <property type="term" value="F:kinase activity"/>
    <property type="evidence" value="ECO:0007669"/>
    <property type="project" value="UniProtKB-KW"/>
</dbReference>
<comment type="function">
    <text evidence="6">Negative regulator of FtsZ ring formation; modulates the frequency and position of FtsZ ring formation. Inhibits FtsZ ring formation at polar sites. Interacts either with FtsZ or with one of its binding partners to promote depolymerization.</text>
</comment>
<keyword evidence="1 6" id="KW-0812">Transmembrane</keyword>
<reference evidence="8" key="2">
    <citation type="submission" date="2016-01" db="EMBL/GenBank/DDBJ databases">
        <title>Six Aerococcus type strain genome sequencing and assembly using PacBio and Illumina Hiseq.</title>
        <authorList>
            <person name="Carkaci D."/>
            <person name="Dargis R."/>
            <person name="Nielsen X.C."/>
            <person name="Skovgaard O."/>
            <person name="Fuursted K."/>
            <person name="Christensen J.J."/>
        </authorList>
    </citation>
    <scope>NUCLEOTIDE SEQUENCE [LARGE SCALE GENOMIC DNA]</scope>
    <source>
        <strain evidence="8">CCUG42038B</strain>
    </source>
</reference>
<dbReference type="OrthoDB" id="1654473at2"/>
<dbReference type="KEGG" id="auh:AWM75_06645"/>
<dbReference type="Pfam" id="PF06160">
    <property type="entry name" value="EzrA"/>
    <property type="match status" value="1"/>
</dbReference>
<keyword evidence="7" id="KW-0418">Kinase</keyword>
<feature type="coiled-coil region" evidence="6">
    <location>
        <begin position="459"/>
        <end position="496"/>
    </location>
</feature>
<evidence type="ECO:0000256" key="1">
    <source>
        <dbReference type="ARBA" id="ARBA00022692"/>
    </source>
</evidence>
<feature type="coiled-coil region" evidence="6">
    <location>
        <begin position="373"/>
        <end position="400"/>
    </location>
</feature>
<keyword evidence="6" id="KW-0131">Cell cycle</keyword>
<reference evidence="7 8" key="1">
    <citation type="journal article" date="2016" name="Genome Announc.">
        <title>Complete Genome Sequences of Aerococcus christensenii CCUG 28831T, Aerococcus sanguinicola CCUG 43001T, Aerococcus urinae CCUG 36881T, Aerococcus urinaeequi CCUG 28094T, Aerococcus urinaehominis CCUG 42038 BT, and Aerococcus viridans CCUG 4311T.</title>
        <authorList>
            <person name="Carkaci D."/>
            <person name="Dargis R."/>
            <person name="Nielsen X.C."/>
            <person name="Skovgaard O."/>
            <person name="Fuursted K."/>
            <person name="Christensen J.J."/>
        </authorList>
    </citation>
    <scope>NUCLEOTIDE SEQUENCE [LARGE SCALE GENOMIC DNA]</scope>
    <source>
        <strain evidence="7 8">CCUG42038B</strain>
    </source>
</reference>
<dbReference type="AlphaFoldDB" id="A0A0X8FMA3"/>
<keyword evidence="2 6" id="KW-1133">Transmembrane helix</keyword>
<comment type="subcellular location">
    <subcellularLocation>
        <location evidence="6">Cell membrane</location>
        <topology evidence="6">Single-pass membrane protein</topology>
    </subcellularLocation>
    <text evidence="6">Colocalized with FtsZ to the nascent septal site.</text>
</comment>
<evidence type="ECO:0000256" key="6">
    <source>
        <dbReference type="HAMAP-Rule" id="MF_00728"/>
    </source>
</evidence>
<protein>
    <recommendedName>
        <fullName evidence="6">Septation ring formation regulator EzrA</fullName>
    </recommendedName>
</protein>
<dbReference type="EMBL" id="CP014163">
    <property type="protein sequence ID" value="AMB99679.1"/>
    <property type="molecule type" value="Genomic_DNA"/>
</dbReference>
<dbReference type="STRING" id="128944.AWM75_06645"/>
<evidence type="ECO:0000256" key="5">
    <source>
        <dbReference type="ARBA" id="ARBA00023210"/>
    </source>
</evidence>
<dbReference type="GO" id="GO:0000917">
    <property type="term" value="P:division septum assembly"/>
    <property type="evidence" value="ECO:0007669"/>
    <property type="project" value="UniProtKB-KW"/>
</dbReference>
<sequence>MGFLIGLLVIIVLILLGYGILYFLGRRQTKQNIQLDERKQEIMSIPVSDKLYTLRNKNLSGQTLRQYEKIQADWQAVTKYQLPEIESAMVTAQADTDKFSLVQAHQVSEKVAGLLDETDQEVQRIYQEVNDLLASEEAAEAGYQTSYDRYAKVRKQLLAHSYKYGDAQDTLEKNLSYIELDFTKYNQAMTDGDFVEAQDILKQINTDLDDLERMMKKIPELYQLVSEEYEEQYDDLVQGYQHMLAENYRFPNDVDVKEEINKVDKIIHEANQAIADADLNDAQSIIERAAHQIDDTYELMERELRAKDYIGKNQGGLQRRLDQVLKSNRYGILEIDRVSQSYILHGNEMGRMQDYADRIDRLAANFDYWNQKLAENIIAYTEVERNYQELEEDLQTIDKDQSLILASLSNLKQDERQVREAVYHYDLDIHNMKRTVDQYHLPGLSDSYLDLFFATDELIDSLEKKLNRVKLDMDEINHLSQAIEDNLDKLNQATEEIIDYALLTESAVQYANRFKISNPQIAEDIQITYDIFQNENDYEKAYRHIAQAIDRIDSQASQQVEALYQKDKANRQF</sequence>
<evidence type="ECO:0000256" key="2">
    <source>
        <dbReference type="ARBA" id="ARBA00022989"/>
    </source>
</evidence>
<evidence type="ECO:0000256" key="3">
    <source>
        <dbReference type="ARBA" id="ARBA00023054"/>
    </source>
</evidence>
<keyword evidence="6" id="KW-0132">Cell division</keyword>
<organism evidence="7 8">
    <name type="scientific">Aerococcus urinaehominis</name>
    <dbReference type="NCBI Taxonomy" id="128944"/>
    <lineage>
        <taxon>Bacteria</taxon>
        <taxon>Bacillati</taxon>
        <taxon>Bacillota</taxon>
        <taxon>Bacilli</taxon>
        <taxon>Lactobacillales</taxon>
        <taxon>Aerococcaceae</taxon>
        <taxon>Aerococcus</taxon>
    </lineage>
</organism>
<dbReference type="HAMAP" id="MF_00728">
    <property type="entry name" value="EzrA"/>
    <property type="match status" value="1"/>
</dbReference>
<accession>A0A0X8FMA3</accession>
<keyword evidence="6" id="KW-1003">Cell membrane</keyword>
<keyword evidence="5 6" id="KW-0717">Septation</keyword>
<feature type="topological domain" description="Extracellular" evidence="6">
    <location>
        <begin position="1"/>
        <end position="5"/>
    </location>
</feature>
<evidence type="ECO:0000313" key="8">
    <source>
        <dbReference type="Proteomes" id="UP000062260"/>
    </source>
</evidence>
<keyword evidence="7" id="KW-0808">Transferase</keyword>
<proteinExistence type="inferred from homology"/>
<evidence type="ECO:0000313" key="7">
    <source>
        <dbReference type="EMBL" id="AMB99679.1"/>
    </source>
</evidence>
<dbReference type="Proteomes" id="UP000062260">
    <property type="component" value="Chromosome"/>
</dbReference>
<feature type="topological domain" description="Cytoplasmic" evidence="6">
    <location>
        <begin position="25"/>
        <end position="573"/>
    </location>
</feature>
<dbReference type="RefSeq" id="WP_067979901.1">
    <property type="nucleotide sequence ID" value="NZ_CP014163.1"/>
</dbReference>
<comment type="similarity">
    <text evidence="6">Belongs to the EzrA family.</text>
</comment>
<dbReference type="GO" id="GO:0005886">
    <property type="term" value="C:plasma membrane"/>
    <property type="evidence" value="ECO:0007669"/>
    <property type="project" value="UniProtKB-SubCell"/>
</dbReference>
<keyword evidence="4 6" id="KW-0472">Membrane</keyword>
<evidence type="ECO:0000256" key="4">
    <source>
        <dbReference type="ARBA" id="ARBA00023136"/>
    </source>
</evidence>
<dbReference type="GO" id="GO:0000921">
    <property type="term" value="P:septin ring assembly"/>
    <property type="evidence" value="ECO:0007669"/>
    <property type="project" value="InterPro"/>
</dbReference>
<name>A0A0X8FMA3_9LACT</name>
<keyword evidence="3 6" id="KW-0175">Coiled coil</keyword>
<keyword evidence="8" id="KW-1185">Reference proteome</keyword>
<dbReference type="GO" id="GO:0005940">
    <property type="term" value="C:septin ring"/>
    <property type="evidence" value="ECO:0007669"/>
    <property type="project" value="InterPro"/>
</dbReference>